<gene>
    <name evidence="2" type="ORF">L9F63_020679</name>
</gene>
<dbReference type="EMBL" id="JASPKZ010007327">
    <property type="protein sequence ID" value="KAJ9584974.1"/>
    <property type="molecule type" value="Genomic_DNA"/>
</dbReference>
<protein>
    <submittedName>
        <fullName evidence="2">Uncharacterized protein</fullName>
    </submittedName>
</protein>
<dbReference type="Proteomes" id="UP001233999">
    <property type="component" value="Unassembled WGS sequence"/>
</dbReference>
<feature type="compositionally biased region" description="Basic and acidic residues" evidence="1">
    <location>
        <begin position="1"/>
        <end position="19"/>
    </location>
</feature>
<evidence type="ECO:0000313" key="3">
    <source>
        <dbReference type="Proteomes" id="UP001233999"/>
    </source>
</evidence>
<accession>A0AAD7ZQF4</accession>
<keyword evidence="3" id="KW-1185">Reference proteome</keyword>
<organism evidence="2 3">
    <name type="scientific">Diploptera punctata</name>
    <name type="common">Pacific beetle cockroach</name>
    <dbReference type="NCBI Taxonomy" id="6984"/>
    <lineage>
        <taxon>Eukaryota</taxon>
        <taxon>Metazoa</taxon>
        <taxon>Ecdysozoa</taxon>
        <taxon>Arthropoda</taxon>
        <taxon>Hexapoda</taxon>
        <taxon>Insecta</taxon>
        <taxon>Pterygota</taxon>
        <taxon>Neoptera</taxon>
        <taxon>Polyneoptera</taxon>
        <taxon>Dictyoptera</taxon>
        <taxon>Blattodea</taxon>
        <taxon>Blaberoidea</taxon>
        <taxon>Blaberidae</taxon>
        <taxon>Diplopterinae</taxon>
        <taxon>Diploptera</taxon>
    </lineage>
</organism>
<name>A0AAD7ZQF4_DIPPU</name>
<reference evidence="2" key="2">
    <citation type="submission" date="2023-05" db="EMBL/GenBank/DDBJ databases">
        <authorList>
            <person name="Fouks B."/>
        </authorList>
    </citation>
    <scope>NUCLEOTIDE SEQUENCE</scope>
    <source>
        <strain evidence="2">Stay&amp;Tobe</strain>
        <tissue evidence="2">Testes</tissue>
    </source>
</reference>
<evidence type="ECO:0000256" key="1">
    <source>
        <dbReference type="SAM" id="MobiDB-lite"/>
    </source>
</evidence>
<comment type="caution">
    <text evidence="2">The sequence shown here is derived from an EMBL/GenBank/DDBJ whole genome shotgun (WGS) entry which is preliminary data.</text>
</comment>
<feature type="non-terminal residue" evidence="2">
    <location>
        <position position="123"/>
    </location>
</feature>
<sequence>YHNKVFYEVHRSTDRSKKETAKKRHNTGRPEATDDGDKLRNCSIEEKEYEKRVQNYLKNNPNLFKIHARASNIKPDRTHGISPGTQLPHKFSPILSIFSSENDHKVDHVKDELTSEEKYTRKR</sequence>
<feature type="region of interest" description="Disordered" evidence="1">
    <location>
        <begin position="1"/>
        <end position="38"/>
    </location>
</feature>
<feature type="non-terminal residue" evidence="2">
    <location>
        <position position="1"/>
    </location>
</feature>
<dbReference type="AlphaFoldDB" id="A0AAD7ZQF4"/>
<proteinExistence type="predicted"/>
<evidence type="ECO:0000313" key="2">
    <source>
        <dbReference type="EMBL" id="KAJ9584974.1"/>
    </source>
</evidence>
<reference evidence="2" key="1">
    <citation type="journal article" date="2023" name="IScience">
        <title>Live-bearing cockroach genome reveals convergent evolutionary mechanisms linked to viviparity in insects and beyond.</title>
        <authorList>
            <person name="Fouks B."/>
            <person name="Harrison M.C."/>
            <person name="Mikhailova A.A."/>
            <person name="Marchal E."/>
            <person name="English S."/>
            <person name="Carruthers M."/>
            <person name="Jennings E.C."/>
            <person name="Chiamaka E.L."/>
            <person name="Frigard R.A."/>
            <person name="Pippel M."/>
            <person name="Attardo G.M."/>
            <person name="Benoit J.B."/>
            <person name="Bornberg-Bauer E."/>
            <person name="Tobe S.S."/>
        </authorList>
    </citation>
    <scope>NUCLEOTIDE SEQUENCE</scope>
    <source>
        <strain evidence="2">Stay&amp;Tobe</strain>
    </source>
</reference>